<evidence type="ECO:0000313" key="4">
    <source>
        <dbReference type="Proteomes" id="UP001218629"/>
    </source>
</evidence>
<keyword evidence="4" id="KW-1185">Reference proteome</keyword>
<name>A0ABY7ZZ66_9ACTN</name>
<dbReference type="RefSeq" id="WP_275305746.1">
    <property type="nucleotide sequence ID" value="NZ_CP095749.1"/>
</dbReference>
<keyword evidence="1" id="KW-0175">Coiled coil</keyword>
<sequence>MGDFTTTRDFPALGFNPAPGDLGSVDAVTGKLDAAKRSLDSAHAVLSRIGKGDGQWQGEAASAFAENVGDLPKYVSDSRDAMRDAVTQLRSWHSALSSYQSKGRQYESEAASAKQTVATRKTENERAVQAYNEAAANPDLRLAGTYYTDQAALDAAQKRIDAASDRLDKADTALDTARSRLDSATEELEGIVKKAEELLGHHQDEARGIADRIRRATENAPDPGFWESLGDFFTRMGHSIQEWCAKHADLLKEIGDWLSIASSILGVASLLTMWCPPLSGALALASAGASLGALATHGAAKLGGADVGVMDLVGDGIGVIPFGKFGAVAMKGAKVPMKLVQVEGRTVASIDKVNKIRALREAGFTGQALEGKSLFGMGKEYVGGSKAFSTTGFGNRMKLAWNSHVQDVAGASIKEAGISKGLTKVLDSGLTPDAVKTSLRGAMRADGSIDPLSWWSKGPQVAQQLPGIAIDTHTQLTDTGAPAAGRL</sequence>
<feature type="domain" description="Putative T7SS secretion signal" evidence="2">
    <location>
        <begin position="20"/>
        <end position="196"/>
    </location>
</feature>
<dbReference type="Pfam" id="PF21725">
    <property type="entry name" value="T7SS_signal"/>
    <property type="match status" value="1"/>
</dbReference>
<proteinExistence type="predicted"/>
<gene>
    <name evidence="3" type="ORF">MOV08_00770</name>
</gene>
<evidence type="ECO:0000256" key="1">
    <source>
        <dbReference type="SAM" id="Coils"/>
    </source>
</evidence>
<accession>A0ABY7ZZ66</accession>
<dbReference type="Proteomes" id="UP001218629">
    <property type="component" value="Chromosome"/>
</dbReference>
<dbReference type="EMBL" id="CP095749">
    <property type="protein sequence ID" value="WEB37990.1"/>
    <property type="molecule type" value="Genomic_DNA"/>
</dbReference>
<evidence type="ECO:0000313" key="3">
    <source>
        <dbReference type="EMBL" id="WEB37990.1"/>
    </source>
</evidence>
<dbReference type="InterPro" id="IPR049082">
    <property type="entry name" value="T7SS_signal"/>
</dbReference>
<dbReference type="Gene3D" id="1.10.287.1490">
    <property type="match status" value="1"/>
</dbReference>
<evidence type="ECO:0000259" key="2">
    <source>
        <dbReference type="Pfam" id="PF21725"/>
    </source>
</evidence>
<reference evidence="3 4" key="1">
    <citation type="submission" date="2022-03" db="EMBL/GenBank/DDBJ databases">
        <title>Streptomyces yunnanensis P86,complete genome.</title>
        <authorList>
            <person name="Chen S."/>
            <person name="Zhang Q."/>
        </authorList>
    </citation>
    <scope>NUCLEOTIDE SEQUENCE [LARGE SCALE GENOMIC DNA]</scope>
    <source>
        <strain evidence="3 4">P86</strain>
    </source>
</reference>
<feature type="coiled-coil region" evidence="1">
    <location>
        <begin position="153"/>
        <end position="194"/>
    </location>
</feature>
<protein>
    <recommendedName>
        <fullName evidence="2">Putative T7SS secretion signal domain-containing protein</fullName>
    </recommendedName>
</protein>
<organism evidence="3 4">
    <name type="scientific">Streptomyces yunnanensis</name>
    <dbReference type="NCBI Taxonomy" id="156453"/>
    <lineage>
        <taxon>Bacteria</taxon>
        <taxon>Bacillati</taxon>
        <taxon>Actinomycetota</taxon>
        <taxon>Actinomycetes</taxon>
        <taxon>Kitasatosporales</taxon>
        <taxon>Streptomycetaceae</taxon>
        <taxon>Streptomyces</taxon>
    </lineage>
</organism>